<name>A0AA88GID7_NAELO</name>
<gene>
    <name evidence="3" type="ORF">C9374_007796</name>
</gene>
<dbReference type="Pfam" id="PF02714">
    <property type="entry name" value="RSN1_7TM"/>
    <property type="match status" value="1"/>
</dbReference>
<reference evidence="3 4" key="1">
    <citation type="journal article" date="2018" name="BMC Genomics">
        <title>The genome of Naegleria lovaniensis, the basis for a comparative approach to unravel pathogenicity factors of the human pathogenic amoeba N. fowleri.</title>
        <authorList>
            <person name="Liechti N."/>
            <person name="Schurch N."/>
            <person name="Bruggmann R."/>
            <person name="Wittwer M."/>
        </authorList>
    </citation>
    <scope>NUCLEOTIDE SEQUENCE [LARGE SCALE GENOMIC DNA]</scope>
    <source>
        <strain evidence="3 4">ATCC 30569</strain>
    </source>
</reference>
<dbReference type="GO" id="GO:0005227">
    <property type="term" value="F:calcium-activated cation channel activity"/>
    <property type="evidence" value="ECO:0007669"/>
    <property type="project" value="InterPro"/>
</dbReference>
<comment type="caution">
    <text evidence="3">The sequence shown here is derived from an EMBL/GenBank/DDBJ whole genome shotgun (WGS) entry which is preliminary data.</text>
</comment>
<evidence type="ECO:0000313" key="4">
    <source>
        <dbReference type="Proteomes" id="UP000816034"/>
    </source>
</evidence>
<dbReference type="Proteomes" id="UP000816034">
    <property type="component" value="Unassembled WGS sequence"/>
</dbReference>
<evidence type="ECO:0000313" key="3">
    <source>
        <dbReference type="EMBL" id="KAG2379158.1"/>
    </source>
</evidence>
<keyword evidence="1" id="KW-0812">Transmembrane</keyword>
<evidence type="ECO:0000259" key="2">
    <source>
        <dbReference type="Pfam" id="PF02714"/>
    </source>
</evidence>
<dbReference type="InterPro" id="IPR003864">
    <property type="entry name" value="CSC1/OSCA1-like_7TM"/>
</dbReference>
<feature type="transmembrane region" description="Helical" evidence="1">
    <location>
        <begin position="668"/>
        <end position="689"/>
    </location>
</feature>
<proteinExistence type="predicted"/>
<keyword evidence="4" id="KW-1185">Reference proteome</keyword>
<protein>
    <recommendedName>
        <fullName evidence="2">CSC1/OSCA1-like 7TM region domain-containing protein</fullName>
    </recommendedName>
</protein>
<organism evidence="3 4">
    <name type="scientific">Naegleria lovaniensis</name>
    <name type="common">Amoeba</name>
    <dbReference type="NCBI Taxonomy" id="51637"/>
    <lineage>
        <taxon>Eukaryota</taxon>
        <taxon>Discoba</taxon>
        <taxon>Heterolobosea</taxon>
        <taxon>Tetramitia</taxon>
        <taxon>Eutetramitia</taxon>
        <taxon>Vahlkampfiidae</taxon>
        <taxon>Naegleria</taxon>
    </lineage>
</organism>
<dbReference type="EMBL" id="PYSW02000030">
    <property type="protein sequence ID" value="KAG2379158.1"/>
    <property type="molecule type" value="Genomic_DNA"/>
</dbReference>
<feature type="domain" description="CSC1/OSCA1-like 7TM region" evidence="2">
    <location>
        <begin position="366"/>
        <end position="612"/>
    </location>
</feature>
<feature type="transmembrane region" description="Helical" evidence="1">
    <location>
        <begin position="366"/>
        <end position="393"/>
    </location>
</feature>
<feature type="transmembrane region" description="Helical" evidence="1">
    <location>
        <begin position="498"/>
        <end position="517"/>
    </location>
</feature>
<sequence length="730" mass="83482">MVANSPIKLYAHIGVLILCVVAGLIFFIQFHYSAIIRSNSFGTSPETDTLNPSSSKTNVFGDVVDGLLGVLRSTDSNQISITIDSDVYKSIDPKDILSPYVVVVKGLPREMTNLNDFKSFVETYFNFNLPIEDENSKVLRAVLIYDFVDRLNMAIILKRVEEDLDHFLHMKTERGSELIQLKEHIVVDEGIVDSKNIVSQCFGIQTQTKKINLLTTEEAIKHLEFRKKKIKKEIQKWDIAYNALLQNKSIPKIDSIASIEEPNEMEDVQIEEKADDTTNDRNQDPVASMFVGNKAIESSGVGYIVFKTEAEAQEALGRYLNNQIRLQSNLVRISSLQHEPIDINWYTVCRYNAITGSRFEGVGTNILIHILLVAFFIVASSPASIFSAIQSIFNIGVIKMEVEKIQAATGIVGSIFFQFLPSFTLYWISRLIGIVLSKITMLGKYDSNQEYKRIYMLRKYCYVVLTILIMPSLWLSSVDGIVNYVKTEDDFEQMLKKMFLPASGALMLSTVLQFAVISNMDDLIRTEDAFWYIWKTKLSFYRKAKSPLEKLRAATDQYFFSVDTNYAKILAVFTLCMAYAVFIPLIVPCGLFYMMIKHWFDRYLIQEMYDASVKHSIDVIDNKPKPLDYIALQKKSFLLLKIFTASLAIADAFLIIFFSLRVFTESTFLPHFILSGAVFVFLLGALFYIQHNQDKVIRTRVRDEISKQNYSSWNHYAKDIAFVTPFEKHQ</sequence>
<dbReference type="GO" id="GO:0005886">
    <property type="term" value="C:plasma membrane"/>
    <property type="evidence" value="ECO:0007669"/>
    <property type="project" value="TreeGrafter"/>
</dbReference>
<keyword evidence="1" id="KW-0472">Membrane</keyword>
<feature type="transmembrane region" description="Helical" evidence="1">
    <location>
        <begin position="462"/>
        <end position="486"/>
    </location>
</feature>
<dbReference type="InterPro" id="IPR045122">
    <property type="entry name" value="Csc1-like"/>
</dbReference>
<feature type="transmembrane region" description="Helical" evidence="1">
    <location>
        <begin position="405"/>
        <end position="428"/>
    </location>
</feature>
<dbReference type="GeneID" id="68100250"/>
<dbReference type="PANTHER" id="PTHR13018:SF5">
    <property type="entry name" value="RE44586P"/>
    <property type="match status" value="1"/>
</dbReference>
<dbReference type="AlphaFoldDB" id="A0AA88GID7"/>
<feature type="transmembrane region" description="Helical" evidence="1">
    <location>
        <begin position="569"/>
        <end position="596"/>
    </location>
</feature>
<feature type="transmembrane region" description="Helical" evidence="1">
    <location>
        <begin position="638"/>
        <end position="662"/>
    </location>
</feature>
<evidence type="ECO:0000256" key="1">
    <source>
        <dbReference type="SAM" id="Phobius"/>
    </source>
</evidence>
<dbReference type="RefSeq" id="XP_044546420.1">
    <property type="nucleotide sequence ID" value="XM_044697800.1"/>
</dbReference>
<accession>A0AA88GID7</accession>
<feature type="transmembrane region" description="Helical" evidence="1">
    <location>
        <begin position="9"/>
        <end position="32"/>
    </location>
</feature>
<keyword evidence="1" id="KW-1133">Transmembrane helix</keyword>
<dbReference type="PANTHER" id="PTHR13018">
    <property type="entry name" value="PROBABLE MEMBRANE PROTEIN DUF221-RELATED"/>
    <property type="match status" value="1"/>
</dbReference>